<organism evidence="1 2">
    <name type="scientific">Capnocytophaga canis</name>
    <dbReference type="NCBI Taxonomy" id="1848903"/>
    <lineage>
        <taxon>Bacteria</taxon>
        <taxon>Pseudomonadati</taxon>
        <taxon>Bacteroidota</taxon>
        <taxon>Flavobacteriia</taxon>
        <taxon>Flavobacteriales</taxon>
        <taxon>Flavobacteriaceae</taxon>
        <taxon>Capnocytophaga</taxon>
    </lineage>
</organism>
<evidence type="ECO:0000313" key="2">
    <source>
        <dbReference type="Proteomes" id="UP000038200"/>
    </source>
</evidence>
<gene>
    <name evidence="1" type="ORF">CCAND93_90025</name>
</gene>
<dbReference type="Proteomes" id="UP000038200">
    <property type="component" value="Unassembled WGS sequence"/>
</dbReference>
<evidence type="ECO:0000313" key="1">
    <source>
        <dbReference type="EMBL" id="CEN54441.1"/>
    </source>
</evidence>
<accession>A0A0B7IRC1</accession>
<reference evidence="1 2" key="1">
    <citation type="submission" date="2015-01" db="EMBL/GenBank/DDBJ databases">
        <authorList>
            <person name="Xiang T."/>
            <person name="Song Y."/>
            <person name="Huang L."/>
            <person name="Wang B."/>
            <person name="Wu P."/>
        </authorList>
    </citation>
    <scope>NUCLEOTIDE SEQUENCE [LARGE SCALE GENOMIC DNA]</scope>
    <source>
        <strain evidence="1 2">CcD93</strain>
    </source>
</reference>
<dbReference type="EMBL" id="CDOL01000283">
    <property type="protein sequence ID" value="CEN54441.1"/>
    <property type="molecule type" value="Genomic_DNA"/>
</dbReference>
<protein>
    <submittedName>
        <fullName evidence="1">Uncharacterized protein</fullName>
    </submittedName>
</protein>
<name>A0A0B7IRC1_9FLAO</name>
<proteinExistence type="predicted"/>
<sequence length="93" mass="10907">MTQNYSSPTSLVRLTPVTNRLLAGWEHDLQIIRNLQVHYKKCPPLSGTTFLDKIEKKIKFLKSKIKRFNHIKLKINEYQKSKSLNMGHRTISL</sequence>
<dbReference type="AlphaFoldDB" id="A0A0B7IRC1"/>